<sequence>MIATATALLGAVVAGALTTMAPCSLTLLPVIVGGSVSGAMPSGRPWLRPLAVAGSLGGSVIAFTLLLRASTALIGIPAEVWRWLSGGLLVALGVLALFPDLWDRVSVTSGLNARSAGALARSRARSGLGGAILTGLALGPVFTSCSPLYGYVVVTVLPADLGRGLALLLAYAVGLVGVLLAVALLGSSLVQRLRWASDPHTPWRRAIGALFVVLGLLIATGAMQDLETWLVDNSPVRPWEWGPA</sequence>
<name>A0ABN2LL52_9MICO</name>
<feature type="transmembrane region" description="Helical" evidence="1">
    <location>
        <begin position="80"/>
        <end position="98"/>
    </location>
</feature>
<feature type="transmembrane region" description="Helical" evidence="1">
    <location>
        <begin position="164"/>
        <end position="185"/>
    </location>
</feature>
<feature type="transmembrane region" description="Helical" evidence="1">
    <location>
        <begin position="50"/>
        <end position="74"/>
    </location>
</feature>
<dbReference type="InterPro" id="IPR051790">
    <property type="entry name" value="Cytochrome_c-biogenesis_DsbD"/>
</dbReference>
<organism evidence="3 4">
    <name type="scientific">Nostocoides veronense</name>
    <dbReference type="NCBI Taxonomy" id="330836"/>
    <lineage>
        <taxon>Bacteria</taxon>
        <taxon>Bacillati</taxon>
        <taxon>Actinomycetota</taxon>
        <taxon>Actinomycetes</taxon>
        <taxon>Micrococcales</taxon>
        <taxon>Intrasporangiaceae</taxon>
        <taxon>Nostocoides</taxon>
    </lineage>
</organism>
<evidence type="ECO:0000313" key="3">
    <source>
        <dbReference type="EMBL" id="GAA1792244.1"/>
    </source>
</evidence>
<comment type="caution">
    <text evidence="3">The sequence shown here is derived from an EMBL/GenBank/DDBJ whole genome shotgun (WGS) entry which is preliminary data.</text>
</comment>
<keyword evidence="1" id="KW-0812">Transmembrane</keyword>
<dbReference type="RefSeq" id="WP_344083349.1">
    <property type="nucleotide sequence ID" value="NZ_BAAAPO010000026.1"/>
</dbReference>
<evidence type="ECO:0000256" key="1">
    <source>
        <dbReference type="SAM" id="Phobius"/>
    </source>
</evidence>
<dbReference type="Proteomes" id="UP001499938">
    <property type="component" value="Unassembled WGS sequence"/>
</dbReference>
<dbReference type="Pfam" id="PF13386">
    <property type="entry name" value="DsbD_2"/>
    <property type="match status" value="1"/>
</dbReference>
<keyword evidence="4" id="KW-1185">Reference proteome</keyword>
<dbReference type="InterPro" id="IPR039447">
    <property type="entry name" value="UreH-like_TM_dom"/>
</dbReference>
<dbReference type="PANTHER" id="PTHR31272:SF9">
    <property type="entry name" value="BLL1027 PROTEIN"/>
    <property type="match status" value="1"/>
</dbReference>
<reference evidence="3 4" key="1">
    <citation type="journal article" date="2019" name="Int. J. Syst. Evol. Microbiol.">
        <title>The Global Catalogue of Microorganisms (GCM) 10K type strain sequencing project: providing services to taxonomists for standard genome sequencing and annotation.</title>
        <authorList>
            <consortium name="The Broad Institute Genomics Platform"/>
            <consortium name="The Broad Institute Genome Sequencing Center for Infectious Disease"/>
            <person name="Wu L."/>
            <person name="Ma J."/>
        </authorList>
    </citation>
    <scope>NUCLEOTIDE SEQUENCE [LARGE SCALE GENOMIC DNA]</scope>
    <source>
        <strain evidence="3 4">JCM 15592</strain>
    </source>
</reference>
<gene>
    <name evidence="3" type="ORF">GCM10009811_16240</name>
</gene>
<dbReference type="EMBL" id="BAAAPO010000026">
    <property type="protein sequence ID" value="GAA1792244.1"/>
    <property type="molecule type" value="Genomic_DNA"/>
</dbReference>
<feature type="domain" description="Urease accessory protein UreH-like transmembrane" evidence="2">
    <location>
        <begin position="57"/>
        <end position="216"/>
    </location>
</feature>
<dbReference type="PANTHER" id="PTHR31272">
    <property type="entry name" value="CYTOCHROME C-TYPE BIOGENESIS PROTEIN HI_1454-RELATED"/>
    <property type="match status" value="1"/>
</dbReference>
<feature type="transmembrane region" description="Helical" evidence="1">
    <location>
        <begin position="206"/>
        <end position="223"/>
    </location>
</feature>
<keyword evidence="1" id="KW-0472">Membrane</keyword>
<keyword evidence="1" id="KW-1133">Transmembrane helix</keyword>
<protein>
    <recommendedName>
        <fullName evidence="2">Urease accessory protein UreH-like transmembrane domain-containing protein</fullName>
    </recommendedName>
</protein>
<proteinExistence type="predicted"/>
<feature type="transmembrane region" description="Helical" evidence="1">
    <location>
        <begin position="131"/>
        <end position="152"/>
    </location>
</feature>
<evidence type="ECO:0000259" key="2">
    <source>
        <dbReference type="Pfam" id="PF13386"/>
    </source>
</evidence>
<accession>A0ABN2LL52</accession>
<evidence type="ECO:0000313" key="4">
    <source>
        <dbReference type="Proteomes" id="UP001499938"/>
    </source>
</evidence>